<reference evidence="1" key="1">
    <citation type="submission" date="2021-06" db="EMBL/GenBank/DDBJ databases">
        <authorList>
            <person name="Gannon L."/>
            <person name="Redgwell R T."/>
            <person name="Michniewski S."/>
            <person name="Harrison D C."/>
            <person name="Millard A."/>
        </authorList>
    </citation>
    <scope>NUCLEOTIDE SEQUENCE</scope>
</reference>
<protein>
    <submittedName>
        <fullName evidence="1">Uncharacterized protein</fullName>
    </submittedName>
</protein>
<accession>A0A8D9CBL4</accession>
<organism evidence="1">
    <name type="scientific">uncultured marine phage</name>
    <dbReference type="NCBI Taxonomy" id="707152"/>
    <lineage>
        <taxon>Viruses</taxon>
        <taxon>environmental samples</taxon>
    </lineage>
</organism>
<name>A0A8D9CBL4_9VIRU</name>
<evidence type="ECO:0000313" key="1">
    <source>
        <dbReference type="EMBL" id="CAG7579730.1"/>
    </source>
</evidence>
<gene>
    <name evidence="1" type="ORF">SLAVMIC_00062</name>
</gene>
<proteinExistence type="predicted"/>
<sequence>MIKESVKNYLDNLTVIDGKVRLWHYSSHKIDDDFISTSGKQNLHSKNEYQAWGRSRSFFYATKDGISYDSGVSAENLYVCEIPLDKIYDINGNDRGYSGSWEEMYIQSRKDGYTAWIYNLGRKESAPIVISFTSVPIIESYEQAPGGGYREMNKEILDYRIGTINVNGEEKIVMQKDGYKRTLTNTYLTTEPDPRKAMKVYKSNLEYYMRKDVKIDPEFTEDYEGEIE</sequence>
<dbReference type="EMBL" id="OU342829">
    <property type="protein sequence ID" value="CAG7579730.1"/>
    <property type="molecule type" value="Genomic_DNA"/>
</dbReference>